<dbReference type="AlphaFoldDB" id="A0A131XM23"/>
<evidence type="ECO:0000313" key="2">
    <source>
        <dbReference type="EMBL" id="JAP67178.1"/>
    </source>
</evidence>
<keyword evidence="1" id="KW-0812">Transmembrane</keyword>
<evidence type="ECO:0000256" key="1">
    <source>
        <dbReference type="SAM" id="Phobius"/>
    </source>
</evidence>
<organism evidence="2">
    <name type="scientific">Hyalomma excavatum</name>
    <dbReference type="NCBI Taxonomy" id="257692"/>
    <lineage>
        <taxon>Eukaryota</taxon>
        <taxon>Metazoa</taxon>
        <taxon>Ecdysozoa</taxon>
        <taxon>Arthropoda</taxon>
        <taxon>Chelicerata</taxon>
        <taxon>Arachnida</taxon>
        <taxon>Acari</taxon>
        <taxon>Parasitiformes</taxon>
        <taxon>Ixodida</taxon>
        <taxon>Ixodoidea</taxon>
        <taxon>Ixodidae</taxon>
        <taxon>Hyalomminae</taxon>
        <taxon>Hyalomma</taxon>
    </lineage>
</organism>
<keyword evidence="1" id="KW-1133">Transmembrane helix</keyword>
<accession>A0A131XM23</accession>
<protein>
    <submittedName>
        <fullName evidence="2">Putative secreted peptide</fullName>
    </submittedName>
</protein>
<keyword evidence="1" id="KW-0472">Membrane</keyword>
<feature type="transmembrane region" description="Helical" evidence="1">
    <location>
        <begin position="20"/>
        <end position="42"/>
    </location>
</feature>
<proteinExistence type="evidence at transcript level"/>
<feature type="non-terminal residue" evidence="2">
    <location>
        <position position="1"/>
    </location>
</feature>
<reference evidence="2" key="1">
    <citation type="journal article" date="2017" name="Ticks Tick Borne Dis.">
        <title>An insight into the sialome of Hyalomma excavatum.</title>
        <authorList>
            <person name="Ribeiro J.M."/>
            <person name="Slovak M."/>
            <person name="Francischetti I.M."/>
        </authorList>
    </citation>
    <scope>NUCLEOTIDE SEQUENCE</scope>
    <source>
        <strain evidence="2">Samish</strain>
        <tissue evidence="2">Salivary glands</tissue>
    </source>
</reference>
<name>A0A131XM23_9ACAR</name>
<sequence>YTYCGLTVSPEISRRRHYRLLIMAATLVLLLSLPMVLSHPVWNTRESMFSIDHWPGLGGYGSTYLPKGQGHALSWQKEAENGDGDIYQDEGDDSSYGGYNPRFIDGVSHRTRFGGDSGSPRYGGRSRVSRYGIDYGDFHTRRYGEQYPLPSFSTNYGSWPGAFAYGFPGYPVAYDQTYPKWTRRFIGREHPSSFDPYLVDL</sequence>
<dbReference type="EMBL" id="GEFH01001403">
    <property type="protein sequence ID" value="JAP67178.1"/>
    <property type="molecule type" value="mRNA"/>
</dbReference>